<dbReference type="Gramene" id="QL09p023254:mrna">
    <property type="protein sequence ID" value="QL09p023254:mrna"/>
    <property type="gene ID" value="QL09p023254"/>
</dbReference>
<feature type="transmembrane region" description="Helical" evidence="1">
    <location>
        <begin position="75"/>
        <end position="94"/>
    </location>
</feature>
<keyword evidence="1" id="KW-1133">Transmembrane helix</keyword>
<evidence type="ECO:0000256" key="1">
    <source>
        <dbReference type="SAM" id="Phobius"/>
    </source>
</evidence>
<proteinExistence type="predicted"/>
<keyword evidence="1" id="KW-0472">Membrane</keyword>
<dbReference type="Proteomes" id="UP000594261">
    <property type="component" value="Chromosome 9"/>
</dbReference>
<organism evidence="2 3">
    <name type="scientific">Quercus lobata</name>
    <name type="common">Valley oak</name>
    <dbReference type="NCBI Taxonomy" id="97700"/>
    <lineage>
        <taxon>Eukaryota</taxon>
        <taxon>Viridiplantae</taxon>
        <taxon>Streptophyta</taxon>
        <taxon>Embryophyta</taxon>
        <taxon>Tracheophyta</taxon>
        <taxon>Spermatophyta</taxon>
        <taxon>Magnoliopsida</taxon>
        <taxon>eudicotyledons</taxon>
        <taxon>Gunneridae</taxon>
        <taxon>Pentapetalae</taxon>
        <taxon>rosids</taxon>
        <taxon>fabids</taxon>
        <taxon>Fagales</taxon>
        <taxon>Fagaceae</taxon>
        <taxon>Quercus</taxon>
    </lineage>
</organism>
<dbReference type="AlphaFoldDB" id="A0A7N2MJL5"/>
<evidence type="ECO:0000313" key="2">
    <source>
        <dbReference type="EnsemblPlants" id="QL09p023254:mrna"/>
    </source>
</evidence>
<dbReference type="InParanoid" id="A0A7N2MJL5"/>
<reference evidence="2" key="2">
    <citation type="submission" date="2021-01" db="UniProtKB">
        <authorList>
            <consortium name="EnsemblPlants"/>
        </authorList>
    </citation>
    <scope>IDENTIFICATION</scope>
</reference>
<keyword evidence="1" id="KW-0812">Transmembrane</keyword>
<sequence length="118" mass="12927">MFLFYTTAQHLTVSLLSPSLTQFSIPSLSHRVTAFSLLCSGRLQNGKFCGRIYGLVYCFIWCFKDQEKMAVHSTGLVGGISFIALLLLVMVLLLRTCDEGIATKSTARVGFAPKGDIS</sequence>
<keyword evidence="3" id="KW-1185">Reference proteome</keyword>
<protein>
    <submittedName>
        <fullName evidence="2">Uncharacterized protein</fullName>
    </submittedName>
</protein>
<evidence type="ECO:0000313" key="3">
    <source>
        <dbReference type="Proteomes" id="UP000594261"/>
    </source>
</evidence>
<dbReference type="EnsemblPlants" id="QL09p023254:mrna">
    <property type="protein sequence ID" value="QL09p023254:mrna"/>
    <property type="gene ID" value="QL09p023254"/>
</dbReference>
<dbReference type="EMBL" id="LRBV02000009">
    <property type="status" value="NOT_ANNOTATED_CDS"/>
    <property type="molecule type" value="Genomic_DNA"/>
</dbReference>
<reference evidence="2 3" key="1">
    <citation type="journal article" date="2016" name="G3 (Bethesda)">
        <title>First Draft Assembly and Annotation of the Genome of a California Endemic Oak Quercus lobata Nee (Fagaceae).</title>
        <authorList>
            <person name="Sork V.L."/>
            <person name="Fitz-Gibbon S.T."/>
            <person name="Puiu D."/>
            <person name="Crepeau M."/>
            <person name="Gugger P.F."/>
            <person name="Sherman R."/>
            <person name="Stevens K."/>
            <person name="Langley C.H."/>
            <person name="Pellegrini M."/>
            <person name="Salzberg S.L."/>
        </authorList>
    </citation>
    <scope>NUCLEOTIDE SEQUENCE [LARGE SCALE GENOMIC DNA]</scope>
    <source>
        <strain evidence="2 3">cv. SW786</strain>
    </source>
</reference>
<accession>A0A7N2MJL5</accession>
<name>A0A7N2MJL5_QUELO</name>